<accession>A0A9X0A820</accession>
<dbReference type="PANTHER" id="PTHR34485:SF2">
    <property type="entry name" value="PROLINE RICH, LACRIMAL 1"/>
    <property type="match status" value="1"/>
</dbReference>
<dbReference type="Proteomes" id="UP001163046">
    <property type="component" value="Unassembled WGS sequence"/>
</dbReference>
<dbReference type="PANTHER" id="PTHR34485">
    <property type="entry name" value="PROLINE-RICH, LACRIMAL 1"/>
    <property type="match status" value="1"/>
</dbReference>
<dbReference type="OrthoDB" id="5974480at2759"/>
<dbReference type="AlphaFoldDB" id="A0A9X0A820"/>
<protein>
    <submittedName>
        <fullName evidence="1">Uncharacterized protein</fullName>
    </submittedName>
</protein>
<keyword evidence="2" id="KW-1185">Reference proteome</keyword>
<organism evidence="1 2">
    <name type="scientific">Desmophyllum pertusum</name>
    <dbReference type="NCBI Taxonomy" id="174260"/>
    <lineage>
        <taxon>Eukaryota</taxon>
        <taxon>Metazoa</taxon>
        <taxon>Cnidaria</taxon>
        <taxon>Anthozoa</taxon>
        <taxon>Hexacorallia</taxon>
        <taxon>Scleractinia</taxon>
        <taxon>Caryophylliina</taxon>
        <taxon>Caryophylliidae</taxon>
        <taxon>Desmophyllum</taxon>
    </lineage>
</organism>
<comment type="caution">
    <text evidence="1">The sequence shown here is derived from an EMBL/GenBank/DDBJ whole genome shotgun (WGS) entry which is preliminary data.</text>
</comment>
<name>A0A9X0A820_9CNID</name>
<proteinExistence type="predicted"/>
<dbReference type="EMBL" id="MU825396">
    <property type="protein sequence ID" value="KAJ7394928.1"/>
    <property type="molecule type" value="Genomic_DNA"/>
</dbReference>
<evidence type="ECO:0000313" key="2">
    <source>
        <dbReference type="Proteomes" id="UP001163046"/>
    </source>
</evidence>
<reference evidence="1" key="1">
    <citation type="submission" date="2023-01" db="EMBL/GenBank/DDBJ databases">
        <title>Genome assembly of the deep-sea coral Lophelia pertusa.</title>
        <authorList>
            <person name="Herrera S."/>
            <person name="Cordes E."/>
        </authorList>
    </citation>
    <scope>NUCLEOTIDE SEQUENCE</scope>
    <source>
        <strain evidence="1">USNM1676648</strain>
        <tissue evidence="1">Polyp</tissue>
    </source>
</reference>
<gene>
    <name evidence="1" type="ORF">OS493_000765</name>
</gene>
<evidence type="ECO:0000313" key="1">
    <source>
        <dbReference type="EMBL" id="KAJ7394928.1"/>
    </source>
</evidence>
<sequence>MLLLGKYHCRDKHQWEWSSCTFHPLVKCSCKGCKSDVEGFVENLQCPGEPHHSANVLKCEFHALAYEVECHGRAQEAENKYVKWMQIRHTYGNDEADDDDTCEESALQVTEAAIVEGRI</sequence>